<feature type="transmembrane region" description="Helical" evidence="1">
    <location>
        <begin position="80"/>
        <end position="102"/>
    </location>
</feature>
<keyword evidence="3" id="KW-1185">Reference proteome</keyword>
<gene>
    <name evidence="2" type="ORF">J2X26_001192</name>
</gene>
<proteinExistence type="predicted"/>
<evidence type="ECO:0000313" key="3">
    <source>
        <dbReference type="Proteomes" id="UP001239626"/>
    </source>
</evidence>
<feature type="transmembrane region" description="Helical" evidence="1">
    <location>
        <begin position="149"/>
        <end position="166"/>
    </location>
</feature>
<protein>
    <submittedName>
        <fullName evidence="2">Uncharacterized protein</fullName>
    </submittedName>
</protein>
<feature type="transmembrane region" description="Helical" evidence="1">
    <location>
        <begin position="41"/>
        <end position="74"/>
    </location>
</feature>
<evidence type="ECO:0000256" key="1">
    <source>
        <dbReference type="SAM" id="Phobius"/>
    </source>
</evidence>
<organism evidence="2 3">
    <name type="scientific">Cellulomonas humilata</name>
    <dbReference type="NCBI Taxonomy" id="144055"/>
    <lineage>
        <taxon>Bacteria</taxon>
        <taxon>Bacillati</taxon>
        <taxon>Actinomycetota</taxon>
        <taxon>Actinomycetes</taxon>
        <taxon>Micrococcales</taxon>
        <taxon>Cellulomonadaceae</taxon>
        <taxon>Cellulomonas</taxon>
    </lineage>
</organism>
<name>A0ABU0ECU9_9CELL</name>
<feature type="transmembrane region" description="Helical" evidence="1">
    <location>
        <begin position="12"/>
        <end position="34"/>
    </location>
</feature>
<feature type="transmembrane region" description="Helical" evidence="1">
    <location>
        <begin position="122"/>
        <end position="143"/>
    </location>
</feature>
<reference evidence="2 3" key="1">
    <citation type="submission" date="2023-07" db="EMBL/GenBank/DDBJ databases">
        <title>Sorghum-associated microbial communities from plants grown in Nebraska, USA.</title>
        <authorList>
            <person name="Schachtman D."/>
        </authorList>
    </citation>
    <scope>NUCLEOTIDE SEQUENCE [LARGE SCALE GENOMIC DNA]</scope>
    <source>
        <strain evidence="2 3">BE332</strain>
    </source>
</reference>
<dbReference type="Proteomes" id="UP001239626">
    <property type="component" value="Unassembled WGS sequence"/>
</dbReference>
<keyword evidence="1" id="KW-0812">Transmembrane</keyword>
<comment type="caution">
    <text evidence="2">The sequence shown here is derived from an EMBL/GenBank/DDBJ whole genome shotgun (WGS) entry which is preliminary data.</text>
</comment>
<keyword evidence="1" id="KW-1133">Transmembrane helix</keyword>
<sequence length="170" mass="16883">MSEVTVALVRPLPAWLLRGVAALLGATTLLVAFAGERPHPLLVAGLVALVVATVVIPGLGLAALVVLAAATGVVAGGPPALGVVMLLVLLVHLTLWTGALAARTSWRTQVELGVVLGGLRDVATVQVGAQVLAVVATVLGGVALGDGDLWRALALVAAMGASALLLPRPS</sequence>
<accession>A0ABU0ECU9</accession>
<dbReference type="RefSeq" id="WP_307490625.1">
    <property type="nucleotide sequence ID" value="NZ_JAUSVB010000001.1"/>
</dbReference>
<evidence type="ECO:0000313" key="2">
    <source>
        <dbReference type="EMBL" id="MDQ0372895.1"/>
    </source>
</evidence>
<dbReference type="EMBL" id="JAUSVB010000001">
    <property type="protein sequence ID" value="MDQ0372895.1"/>
    <property type="molecule type" value="Genomic_DNA"/>
</dbReference>
<keyword evidence="1" id="KW-0472">Membrane</keyword>